<dbReference type="PANTHER" id="PTHR32487">
    <property type="entry name" value="3-OXO-DELTA(4,5)-STEROID 5-BETA-REDUCTASE"/>
    <property type="match status" value="1"/>
</dbReference>
<dbReference type="Proteomes" id="UP001642260">
    <property type="component" value="Unassembled WGS sequence"/>
</dbReference>
<proteinExistence type="predicted"/>
<gene>
    <name evidence="1" type="ORF">ERUC_LOCUS23315</name>
</gene>
<feature type="non-terminal residue" evidence="1">
    <location>
        <position position="1"/>
    </location>
</feature>
<dbReference type="EMBL" id="CAKOAT010233932">
    <property type="protein sequence ID" value="CAH8357560.1"/>
    <property type="molecule type" value="Genomic_DNA"/>
</dbReference>
<dbReference type="Gene3D" id="3.40.50.720">
    <property type="entry name" value="NAD(P)-binding Rossmann-like Domain"/>
    <property type="match status" value="1"/>
</dbReference>
<name>A0ABC8KG93_ERUVS</name>
<protein>
    <submittedName>
        <fullName evidence="1">Uncharacterized protein</fullName>
    </submittedName>
</protein>
<reference evidence="1 2" key="1">
    <citation type="submission" date="2022-03" db="EMBL/GenBank/DDBJ databases">
        <authorList>
            <person name="Macdonald S."/>
            <person name="Ahmed S."/>
            <person name="Newling K."/>
        </authorList>
    </citation>
    <scope>NUCLEOTIDE SEQUENCE [LARGE SCALE GENOMIC DNA]</scope>
</reference>
<organism evidence="1 2">
    <name type="scientific">Eruca vesicaria subsp. sativa</name>
    <name type="common">Garden rocket</name>
    <name type="synonym">Eruca sativa</name>
    <dbReference type="NCBI Taxonomy" id="29727"/>
    <lineage>
        <taxon>Eukaryota</taxon>
        <taxon>Viridiplantae</taxon>
        <taxon>Streptophyta</taxon>
        <taxon>Embryophyta</taxon>
        <taxon>Tracheophyta</taxon>
        <taxon>Spermatophyta</taxon>
        <taxon>Magnoliopsida</taxon>
        <taxon>eudicotyledons</taxon>
        <taxon>Gunneridae</taxon>
        <taxon>Pentapetalae</taxon>
        <taxon>rosids</taxon>
        <taxon>malvids</taxon>
        <taxon>Brassicales</taxon>
        <taxon>Brassicaceae</taxon>
        <taxon>Brassiceae</taxon>
        <taxon>Eruca</taxon>
    </lineage>
</organism>
<keyword evidence="2" id="KW-1185">Reference proteome</keyword>
<dbReference type="PANTHER" id="PTHR32487:SF0">
    <property type="entry name" value="3-OXO-DELTA(4,5)-STEROID 5-BETA-REDUCTASE"/>
    <property type="match status" value="1"/>
</dbReference>
<accession>A0ABC8KG93</accession>
<comment type="caution">
    <text evidence="1">The sequence shown here is derived from an EMBL/GenBank/DDBJ whole genome shotgun (WGS) entry which is preliminary data.</text>
</comment>
<dbReference type="AlphaFoldDB" id="A0ABC8KG93"/>
<evidence type="ECO:0000313" key="1">
    <source>
        <dbReference type="EMBL" id="CAH8357560.1"/>
    </source>
</evidence>
<sequence length="139" mass="15833">TKHYLRLSPYSLWNIVWTLCIYTGICKHEGSWFVFSGSKKAWEVFTKASDADLIAEQEIWAAVDPYAKKEAFNCSNTDFGIQEYGFEEGTNVGMMKEKKRVWEAMMKENQAVFGAGTLCSLPATINRSSNWAKPKIEDN</sequence>
<evidence type="ECO:0000313" key="2">
    <source>
        <dbReference type="Proteomes" id="UP001642260"/>
    </source>
</evidence>